<evidence type="ECO:0000313" key="2">
    <source>
        <dbReference type="EMBL" id="CAJ2503899.1"/>
    </source>
</evidence>
<gene>
    <name evidence="2" type="ORF">KHLLAP_LOCUS4367</name>
</gene>
<organism evidence="2 3">
    <name type="scientific">Anthostomella pinea</name>
    <dbReference type="NCBI Taxonomy" id="933095"/>
    <lineage>
        <taxon>Eukaryota</taxon>
        <taxon>Fungi</taxon>
        <taxon>Dikarya</taxon>
        <taxon>Ascomycota</taxon>
        <taxon>Pezizomycotina</taxon>
        <taxon>Sordariomycetes</taxon>
        <taxon>Xylariomycetidae</taxon>
        <taxon>Xylariales</taxon>
        <taxon>Xylariaceae</taxon>
        <taxon>Anthostomella</taxon>
    </lineage>
</organism>
<comment type="caution">
    <text evidence="2">The sequence shown here is derived from an EMBL/GenBank/DDBJ whole genome shotgun (WGS) entry which is preliminary data.</text>
</comment>
<dbReference type="AlphaFoldDB" id="A0AAI8YGH5"/>
<keyword evidence="3" id="KW-1185">Reference proteome</keyword>
<feature type="region of interest" description="Disordered" evidence="1">
    <location>
        <begin position="248"/>
        <end position="271"/>
    </location>
</feature>
<reference evidence="2" key="1">
    <citation type="submission" date="2023-10" db="EMBL/GenBank/DDBJ databases">
        <authorList>
            <person name="Hackl T."/>
        </authorList>
    </citation>
    <scope>NUCLEOTIDE SEQUENCE</scope>
</reference>
<feature type="compositionally biased region" description="Basic and acidic residues" evidence="1">
    <location>
        <begin position="248"/>
        <end position="264"/>
    </location>
</feature>
<accession>A0AAI8YGH5</accession>
<proteinExistence type="predicted"/>
<protein>
    <submittedName>
        <fullName evidence="2">Uu.00g112930.m01.CDS01</fullName>
    </submittedName>
</protein>
<dbReference type="EMBL" id="CAUWAG010000006">
    <property type="protein sequence ID" value="CAJ2503899.1"/>
    <property type="molecule type" value="Genomic_DNA"/>
</dbReference>
<name>A0AAI8YGH5_9PEZI</name>
<evidence type="ECO:0000256" key="1">
    <source>
        <dbReference type="SAM" id="MobiDB-lite"/>
    </source>
</evidence>
<evidence type="ECO:0000313" key="3">
    <source>
        <dbReference type="Proteomes" id="UP001295740"/>
    </source>
</evidence>
<dbReference type="Proteomes" id="UP001295740">
    <property type="component" value="Unassembled WGS sequence"/>
</dbReference>
<sequence length="448" mass="51401">MLEPWDEVLTLQRERKLCAEDVQTIKAECARDHGKIHVVECPDCWTRLLNRMRDRYLNSATKEWFSGRRAFLQELDTLFTRAHQHDVDFRTIDQRIYDEKKDWYRDKVRSLNLHKACQTPAEARALQQKLNDRSITADQLASDLQEAFSDGAVRNEEVFNGFIDALRAAKSPKARTDAYIDIFFQPNHDVAGAAKSQKYMDMVANGMPIADAINAMLRDRQLAKGHQDEEKHQLLKKYEELKRAKAAHELDRAKKDKARQDRARAAAAASRQHDEHQLPPCAVCLKKVDAKDFSACPLCQLLAEHFGVRREPVVFCSQECNDAGYRGHMQATHECASGMDCVQLHDEDVDMDAGPPVVVFCRECVESLGVQTIFCSARCYADNFQQHRDLLHLIEREKARLEVDDKGQLEFDPQDRSRYRARKIEDHIVTLPDAMAAWQRKSGAIVLP</sequence>